<keyword evidence="1" id="KW-0812">Transmembrane</keyword>
<gene>
    <name evidence="2" type="ORF">CQ13_16675</name>
</gene>
<organism evidence="2 3">
    <name type="scientific">Bradyrhizobium retamae</name>
    <dbReference type="NCBI Taxonomy" id="1300035"/>
    <lineage>
        <taxon>Bacteria</taxon>
        <taxon>Pseudomonadati</taxon>
        <taxon>Pseudomonadota</taxon>
        <taxon>Alphaproteobacteria</taxon>
        <taxon>Hyphomicrobiales</taxon>
        <taxon>Nitrobacteraceae</taxon>
        <taxon>Bradyrhizobium</taxon>
    </lineage>
</organism>
<comment type="caution">
    <text evidence="2">The sequence shown here is derived from an EMBL/GenBank/DDBJ whole genome shotgun (WGS) entry which is preliminary data.</text>
</comment>
<evidence type="ECO:0000256" key="1">
    <source>
        <dbReference type="SAM" id="Phobius"/>
    </source>
</evidence>
<evidence type="ECO:0000313" key="2">
    <source>
        <dbReference type="EMBL" id="KRR29543.1"/>
    </source>
</evidence>
<keyword evidence="1" id="KW-1133">Transmembrane helix</keyword>
<reference evidence="2 3" key="1">
    <citation type="submission" date="2014-03" db="EMBL/GenBank/DDBJ databases">
        <title>Bradyrhizobium valentinum sp. nov., isolated from effective nodules of Lupinus mariae-josephae, a lupine endemic of basic-lime soils in Eastern Spain.</title>
        <authorList>
            <person name="Duran D."/>
            <person name="Rey L."/>
            <person name="Navarro A."/>
            <person name="Busquets A."/>
            <person name="Imperial J."/>
            <person name="Ruiz-Argueso T."/>
        </authorList>
    </citation>
    <scope>NUCLEOTIDE SEQUENCE [LARGE SCALE GENOMIC DNA]</scope>
    <source>
        <strain evidence="2 3">Ro19</strain>
    </source>
</reference>
<sequence length="61" mass="6975">MRAQDCAISLGARPFYSLVSFLPGIKLAKIFLSESTKRRFMRNAMNKDKKVRSAADFTENF</sequence>
<dbReference type="Proteomes" id="UP000052023">
    <property type="component" value="Unassembled WGS sequence"/>
</dbReference>
<keyword evidence="3" id="KW-1185">Reference proteome</keyword>
<dbReference type="AlphaFoldDB" id="A0A0R3NB15"/>
<keyword evidence="1" id="KW-0472">Membrane</keyword>
<evidence type="ECO:0000313" key="3">
    <source>
        <dbReference type="Proteomes" id="UP000052023"/>
    </source>
</evidence>
<proteinExistence type="predicted"/>
<feature type="transmembrane region" description="Helical" evidence="1">
    <location>
        <begin position="15"/>
        <end position="32"/>
    </location>
</feature>
<accession>A0A0R3NB15</accession>
<protein>
    <submittedName>
        <fullName evidence="2">Uncharacterized protein</fullName>
    </submittedName>
</protein>
<dbReference type="EMBL" id="LLYA01000024">
    <property type="protein sequence ID" value="KRR29543.1"/>
    <property type="molecule type" value="Genomic_DNA"/>
</dbReference>
<name>A0A0R3NB15_9BRAD</name>